<dbReference type="Proteomes" id="UP000193355">
    <property type="component" value="Unassembled WGS sequence"/>
</dbReference>
<feature type="binding site" evidence="10">
    <location>
        <begin position="155"/>
        <end position="158"/>
    </location>
    <ligand>
        <name>substrate</name>
    </ligand>
</feature>
<accession>A0A1X7KHE9</accession>
<dbReference type="Pfam" id="PF03721">
    <property type="entry name" value="UDPG_MGDP_dh_N"/>
    <property type="match status" value="1"/>
</dbReference>
<dbReference type="InterPro" id="IPR001732">
    <property type="entry name" value="UDP-Glc/GDP-Man_DH_N"/>
</dbReference>
<evidence type="ECO:0000313" key="14">
    <source>
        <dbReference type="Proteomes" id="UP000193355"/>
    </source>
</evidence>
<keyword evidence="5 8" id="KW-0520">NAD</keyword>
<dbReference type="SUPFAM" id="SSF48179">
    <property type="entry name" value="6-phosphogluconate dehydrogenase C-terminal domain-like"/>
    <property type="match status" value="1"/>
</dbReference>
<dbReference type="NCBIfam" id="TIGR03026">
    <property type="entry name" value="NDP-sugDHase"/>
    <property type="match status" value="1"/>
</dbReference>
<evidence type="ECO:0000256" key="7">
    <source>
        <dbReference type="ARBA" id="ARBA00053241"/>
    </source>
</evidence>
<feature type="domain" description="UDP-glucose/GDP-mannose dehydrogenase C-terminal" evidence="12">
    <location>
        <begin position="320"/>
        <end position="422"/>
    </location>
</feature>
<evidence type="ECO:0000256" key="1">
    <source>
        <dbReference type="ARBA" id="ARBA00004701"/>
    </source>
</evidence>
<evidence type="ECO:0000256" key="8">
    <source>
        <dbReference type="PIRNR" id="PIRNR000124"/>
    </source>
</evidence>
<dbReference type="SUPFAM" id="SSF52413">
    <property type="entry name" value="UDP-glucose/GDP-mannose dehydrogenase C-terminal domain"/>
    <property type="match status" value="1"/>
</dbReference>
<feature type="binding site" evidence="10">
    <location>
        <position position="210"/>
    </location>
    <ligand>
        <name>substrate</name>
    </ligand>
</feature>
<feature type="binding site" evidence="11">
    <location>
        <position position="334"/>
    </location>
    <ligand>
        <name>NAD(+)</name>
        <dbReference type="ChEBI" id="CHEBI:57540"/>
    </ligand>
</feature>
<dbReference type="RefSeq" id="WP_085545145.1">
    <property type="nucleotide sequence ID" value="NZ_FXBB01000027.1"/>
</dbReference>
<dbReference type="Pfam" id="PF03720">
    <property type="entry name" value="UDPG_MGDP_dh_C"/>
    <property type="match status" value="1"/>
</dbReference>
<comment type="catalytic activity">
    <reaction evidence="6 8">
        <text>UDP-alpha-D-glucose + 2 NAD(+) + H2O = UDP-alpha-D-glucuronate + 2 NADH + 3 H(+)</text>
        <dbReference type="Rhea" id="RHEA:23596"/>
        <dbReference type="ChEBI" id="CHEBI:15377"/>
        <dbReference type="ChEBI" id="CHEBI:15378"/>
        <dbReference type="ChEBI" id="CHEBI:57540"/>
        <dbReference type="ChEBI" id="CHEBI:57945"/>
        <dbReference type="ChEBI" id="CHEBI:58052"/>
        <dbReference type="ChEBI" id="CHEBI:58885"/>
        <dbReference type="EC" id="1.1.1.22"/>
    </reaction>
</comment>
<dbReference type="OrthoDB" id="9803238at2"/>
<comment type="function">
    <text evidence="7">Catalyzes the conversion of UDP-glucose into UDP-glucuronate, one of the precursors of teichuronic acid.</text>
</comment>
<dbReference type="PROSITE" id="PS51257">
    <property type="entry name" value="PROKAR_LIPOPROTEIN"/>
    <property type="match status" value="1"/>
</dbReference>
<dbReference type="PANTHER" id="PTHR43750">
    <property type="entry name" value="UDP-GLUCOSE 6-DEHYDROGENASE TUAD"/>
    <property type="match status" value="1"/>
</dbReference>
<dbReference type="InterPro" id="IPR036220">
    <property type="entry name" value="UDP-Glc/GDP-Man_DH_C_sf"/>
</dbReference>
<dbReference type="EC" id="1.1.1.22" evidence="3 8"/>
<dbReference type="PIRSF" id="PIRSF000124">
    <property type="entry name" value="UDPglc_GDPman_dh"/>
    <property type="match status" value="1"/>
</dbReference>
<evidence type="ECO:0000256" key="10">
    <source>
        <dbReference type="PIRSR" id="PIRSR500134-2"/>
    </source>
</evidence>
<dbReference type="UniPathway" id="UPA00038">
    <property type="reaction ID" value="UER00491"/>
</dbReference>
<dbReference type="SMART" id="SM00984">
    <property type="entry name" value="UDPG_MGDP_dh_C"/>
    <property type="match status" value="1"/>
</dbReference>
<evidence type="ECO:0000259" key="12">
    <source>
        <dbReference type="SMART" id="SM00984"/>
    </source>
</evidence>
<dbReference type="InterPro" id="IPR017476">
    <property type="entry name" value="UDP-Glc/GDP-Man"/>
</dbReference>
<organism evidence="13 14">
    <name type="scientific">Dethiosulfovibrio salsuginis</name>
    <dbReference type="NCBI Taxonomy" id="561720"/>
    <lineage>
        <taxon>Bacteria</taxon>
        <taxon>Thermotogati</taxon>
        <taxon>Synergistota</taxon>
        <taxon>Synergistia</taxon>
        <taxon>Synergistales</taxon>
        <taxon>Dethiosulfovibrionaceae</taxon>
        <taxon>Dethiosulfovibrio</taxon>
    </lineage>
</organism>
<comment type="similarity">
    <text evidence="2 8">Belongs to the UDP-glucose/GDP-mannose dehydrogenase family.</text>
</comment>
<dbReference type="GO" id="GO:0003979">
    <property type="term" value="F:UDP-glucose 6-dehydrogenase activity"/>
    <property type="evidence" value="ECO:0007669"/>
    <property type="project" value="UniProtKB-EC"/>
</dbReference>
<feature type="binding site" evidence="11">
    <location>
        <position position="35"/>
    </location>
    <ligand>
        <name>NAD(+)</name>
        <dbReference type="ChEBI" id="CHEBI:57540"/>
    </ligand>
</feature>
<feature type="binding site" evidence="11">
    <location>
        <position position="86"/>
    </location>
    <ligand>
        <name>NAD(+)</name>
        <dbReference type="ChEBI" id="CHEBI:57540"/>
    </ligand>
</feature>
<dbReference type="InterPro" id="IPR008927">
    <property type="entry name" value="6-PGluconate_DH-like_C_sf"/>
</dbReference>
<feature type="binding site" evidence="11">
    <location>
        <position position="269"/>
    </location>
    <ligand>
        <name>NAD(+)</name>
        <dbReference type="ChEBI" id="CHEBI:57540"/>
    </ligand>
</feature>
<evidence type="ECO:0000256" key="4">
    <source>
        <dbReference type="ARBA" id="ARBA00023002"/>
    </source>
</evidence>
<dbReference type="InterPro" id="IPR028357">
    <property type="entry name" value="UDPglc_DH_bac"/>
</dbReference>
<proteinExistence type="inferred from homology"/>
<dbReference type="GO" id="GO:0006065">
    <property type="term" value="P:UDP-glucuronate biosynthetic process"/>
    <property type="evidence" value="ECO:0007669"/>
    <property type="project" value="UniProtKB-UniPathway"/>
</dbReference>
<evidence type="ECO:0000256" key="9">
    <source>
        <dbReference type="PIRSR" id="PIRSR500134-1"/>
    </source>
</evidence>
<evidence type="ECO:0000256" key="5">
    <source>
        <dbReference type="ARBA" id="ARBA00023027"/>
    </source>
</evidence>
<dbReference type="Gene3D" id="3.40.50.720">
    <property type="entry name" value="NAD(P)-binding Rossmann-like Domain"/>
    <property type="match status" value="2"/>
</dbReference>
<sequence>MKVCMVGTGYVGLVTGACLAESGNYVRCVDIDVEKCSALNNGEIPIYEPGLDVMVSRNAKQGRLKFTTDISYGVEGADFVFIAVGTPPGPDGSADLSFVMEVARQIGRTITTPTLVVTKSTVPVGTTLQVQSIIRSELEDRGLDLDFDIAFCPEFLREGSAIGDFMHPDRVVIGVETDRARESLVRLFSPLTGDENSIYSMNIPSAELTKYAANAMLATRISFMNELARFCEVSEADVEDVKRGIGSDSRIGPRFLNPGIGYGGSCFPKDVKALMDSSAKKGVKMSILEAVEQVNLSQKTLPVRWLKEIEGEDLSHLTVAIWGLSFKPDTDDMREAPSVEIARELTESGASVRAFDPVAMDKAREILGDSVTYGDDGYGILEGADCLILATEWALFREPDFQAMKDLMAKPIVLDGRNVYDPEEMEEKGFIYRSVGRPRR</sequence>
<dbReference type="SUPFAM" id="SSF51735">
    <property type="entry name" value="NAD(P)-binding Rossmann-fold domains"/>
    <property type="match status" value="1"/>
</dbReference>
<keyword evidence="14" id="KW-1185">Reference proteome</keyword>
<dbReference type="InterPro" id="IPR014026">
    <property type="entry name" value="UDP-Glc/GDP-Man_DH_dimer"/>
</dbReference>
<feature type="active site" description="Nucleophile" evidence="9">
    <location>
        <position position="266"/>
    </location>
</feature>
<dbReference type="GO" id="GO:0000271">
    <property type="term" value="P:polysaccharide biosynthetic process"/>
    <property type="evidence" value="ECO:0007669"/>
    <property type="project" value="InterPro"/>
</dbReference>
<feature type="binding site" evidence="11">
    <location>
        <position position="30"/>
    </location>
    <ligand>
        <name>NAD(+)</name>
        <dbReference type="ChEBI" id="CHEBI:57540"/>
    </ligand>
</feature>
<evidence type="ECO:0000256" key="6">
    <source>
        <dbReference type="ARBA" id="ARBA00047473"/>
    </source>
</evidence>
<dbReference type="PIRSF" id="PIRSF500134">
    <property type="entry name" value="UDPglc_DH_bac"/>
    <property type="match status" value="1"/>
</dbReference>
<evidence type="ECO:0000256" key="11">
    <source>
        <dbReference type="PIRSR" id="PIRSR500134-3"/>
    </source>
</evidence>
<dbReference type="Pfam" id="PF00984">
    <property type="entry name" value="UDPG_MGDP_dh"/>
    <property type="match status" value="1"/>
</dbReference>
<dbReference type="InterPro" id="IPR036291">
    <property type="entry name" value="NAD(P)-bd_dom_sf"/>
</dbReference>
<gene>
    <name evidence="13" type="ORF">SAMN06275492_12716</name>
</gene>
<comment type="pathway">
    <text evidence="1">Nucleotide-sugar biosynthesis; UDP-alpha-D-glucuronate biosynthesis; UDP-alpha-D-glucuronate from UDP-alpha-D-glucose: step 1/1.</text>
</comment>
<dbReference type="GO" id="GO:0051287">
    <property type="term" value="F:NAD binding"/>
    <property type="evidence" value="ECO:0007669"/>
    <property type="project" value="InterPro"/>
</dbReference>
<dbReference type="FunFam" id="1.20.5.100:FF:000001">
    <property type="entry name" value="UDP-glucose 6-dehydrogenase"/>
    <property type="match status" value="1"/>
</dbReference>
<dbReference type="Gene3D" id="1.20.5.100">
    <property type="entry name" value="Cytochrome c1, transmembrane anchor, C-terminal"/>
    <property type="match status" value="1"/>
</dbReference>
<keyword evidence="4 8" id="KW-0560">Oxidoreductase</keyword>
<feature type="binding site" evidence="10">
    <location>
        <position position="327"/>
    </location>
    <ligand>
        <name>substrate</name>
    </ligand>
</feature>
<name>A0A1X7KHE9_9BACT</name>
<feature type="binding site" evidence="10">
    <location>
        <begin position="255"/>
        <end position="259"/>
    </location>
    <ligand>
        <name>substrate</name>
    </ligand>
</feature>
<dbReference type="PANTHER" id="PTHR43750:SF3">
    <property type="entry name" value="UDP-GLUCOSE 6-DEHYDROGENASE TUAD"/>
    <property type="match status" value="1"/>
</dbReference>
<evidence type="ECO:0000256" key="3">
    <source>
        <dbReference type="ARBA" id="ARBA00012954"/>
    </source>
</evidence>
<dbReference type="InterPro" id="IPR014027">
    <property type="entry name" value="UDP-Glc/GDP-Man_DH_C"/>
</dbReference>
<evidence type="ECO:0000313" key="13">
    <source>
        <dbReference type="EMBL" id="SMG40041.1"/>
    </source>
</evidence>
<dbReference type="STRING" id="561720.SAMN06275492_12716"/>
<feature type="binding site" evidence="11">
    <location>
        <position position="121"/>
    </location>
    <ligand>
        <name>NAD(+)</name>
        <dbReference type="ChEBI" id="CHEBI:57540"/>
    </ligand>
</feature>
<feature type="binding site" evidence="11">
    <location>
        <position position="158"/>
    </location>
    <ligand>
        <name>NAD(+)</name>
        <dbReference type="ChEBI" id="CHEBI:57540"/>
    </ligand>
</feature>
<feature type="binding site" evidence="10">
    <location>
        <position position="263"/>
    </location>
    <ligand>
        <name>substrate</name>
    </ligand>
</feature>
<dbReference type="AlphaFoldDB" id="A0A1X7KHE9"/>
<protein>
    <recommendedName>
        <fullName evidence="3 8">UDP-glucose 6-dehydrogenase</fullName>
        <ecNumber evidence="3 8">1.1.1.22</ecNumber>
    </recommendedName>
</protein>
<reference evidence="14" key="1">
    <citation type="submission" date="2017-04" db="EMBL/GenBank/DDBJ databases">
        <authorList>
            <person name="Varghese N."/>
            <person name="Submissions S."/>
        </authorList>
    </citation>
    <scope>NUCLEOTIDE SEQUENCE [LARGE SCALE GENOMIC DNA]</scope>
    <source>
        <strain evidence="14">USBA 82</strain>
    </source>
</reference>
<dbReference type="EMBL" id="FXBB01000027">
    <property type="protein sequence ID" value="SMG40041.1"/>
    <property type="molecule type" value="Genomic_DNA"/>
</dbReference>
<evidence type="ECO:0000256" key="2">
    <source>
        <dbReference type="ARBA" id="ARBA00006601"/>
    </source>
</evidence>